<dbReference type="InterPro" id="IPR040442">
    <property type="entry name" value="Pyrv_kinase-like_dom_sf"/>
</dbReference>
<evidence type="ECO:0000256" key="6">
    <source>
        <dbReference type="ARBA" id="ARBA00022842"/>
    </source>
</evidence>
<keyword evidence="5 10" id="KW-0418">Kinase</keyword>
<feature type="domain" description="PEP-utilising enzyme C-terminal" evidence="9">
    <location>
        <begin position="143"/>
        <end position="370"/>
    </location>
</feature>
<dbReference type="RefSeq" id="WP_318783679.1">
    <property type="nucleotide sequence ID" value="NZ_JADBEB010000001.1"/>
</dbReference>
<keyword evidence="3" id="KW-0808">Transferase</keyword>
<gene>
    <name evidence="10" type="ORF">H4W31_008247</name>
</gene>
<organism evidence="10 11">
    <name type="scientific">Plantactinospora soyae</name>
    <dbReference type="NCBI Taxonomy" id="1544732"/>
    <lineage>
        <taxon>Bacteria</taxon>
        <taxon>Bacillati</taxon>
        <taxon>Actinomycetota</taxon>
        <taxon>Actinomycetes</taxon>
        <taxon>Micromonosporales</taxon>
        <taxon>Micromonosporaceae</taxon>
        <taxon>Plantactinospora</taxon>
    </lineage>
</organism>
<reference evidence="10" key="1">
    <citation type="submission" date="2020-10" db="EMBL/GenBank/DDBJ databases">
        <title>Sequencing the genomes of 1000 actinobacteria strains.</title>
        <authorList>
            <person name="Klenk H.-P."/>
        </authorList>
    </citation>
    <scope>NUCLEOTIDE SEQUENCE</scope>
    <source>
        <strain evidence="10">DSM 46832</strain>
    </source>
</reference>
<evidence type="ECO:0000259" key="9">
    <source>
        <dbReference type="Pfam" id="PF02896"/>
    </source>
</evidence>
<comment type="cofactor">
    <cofactor evidence="1">
        <name>Mg(2+)</name>
        <dbReference type="ChEBI" id="CHEBI:18420"/>
    </cofactor>
</comment>
<evidence type="ECO:0000256" key="5">
    <source>
        <dbReference type="ARBA" id="ARBA00022777"/>
    </source>
</evidence>
<dbReference type="AlphaFoldDB" id="A0A927MDV0"/>
<feature type="region of interest" description="Disordered" evidence="7">
    <location>
        <begin position="102"/>
        <end position="121"/>
    </location>
</feature>
<keyword evidence="11" id="KW-1185">Reference proteome</keyword>
<comment type="similarity">
    <text evidence="2">Belongs to the PEP-utilizing enzyme family.</text>
</comment>
<evidence type="ECO:0000259" key="8">
    <source>
        <dbReference type="Pfam" id="PF00391"/>
    </source>
</evidence>
<dbReference type="Pfam" id="PF00391">
    <property type="entry name" value="PEP-utilizers"/>
    <property type="match status" value="1"/>
</dbReference>
<evidence type="ECO:0000313" key="10">
    <source>
        <dbReference type="EMBL" id="MBE1492609.1"/>
    </source>
</evidence>
<dbReference type="GO" id="GO:0046872">
    <property type="term" value="F:metal ion binding"/>
    <property type="evidence" value="ECO:0007669"/>
    <property type="project" value="UniProtKB-KW"/>
</dbReference>
<protein>
    <submittedName>
        <fullName evidence="10">Phosphoenolpyruvate-protein kinase (PTS system EI component)</fullName>
    </submittedName>
</protein>
<dbReference type="Pfam" id="PF02896">
    <property type="entry name" value="PEP-utilizers_C"/>
    <property type="match status" value="1"/>
</dbReference>
<comment type="caution">
    <text evidence="10">The sequence shown here is derived from an EMBL/GenBank/DDBJ whole genome shotgun (WGS) entry which is preliminary data.</text>
</comment>
<keyword evidence="4" id="KW-0479">Metal-binding</keyword>
<evidence type="ECO:0000313" key="11">
    <source>
        <dbReference type="Proteomes" id="UP000649753"/>
    </source>
</evidence>
<evidence type="ECO:0000256" key="2">
    <source>
        <dbReference type="ARBA" id="ARBA00007837"/>
    </source>
</evidence>
<dbReference type="PANTHER" id="PTHR46244">
    <property type="entry name" value="PHOSPHOENOLPYRUVATE-PROTEIN PHOSPHOTRANSFERASE"/>
    <property type="match status" value="1"/>
</dbReference>
<keyword evidence="6" id="KW-0460">Magnesium</keyword>
<feature type="compositionally biased region" description="Polar residues" evidence="7">
    <location>
        <begin position="110"/>
        <end position="119"/>
    </location>
</feature>
<sequence length="408" mass="43399">MTEQRICGVLLTPGTEPVVGGPCNRTGEPLDGSILVAPSLNPKLYAAIMAARAVVCSSGGLTGHMQSICRAKSIPVLRVDRTDLDKLIGEVTLDLRSQSITFGSGGSAETEPTGTSMPSPEQLGSACAVIADLDDIRTVNTSGPGAARVESFFLREEFLCLAAALSPIDALYGGTAGIDAYGRAIAGQLQTYVEQLLPGQQLILRMLDLRSDDAARITEQAPVQPEPNPDMGLHGTRWLLRSVAYPQALHVMLETLQARLGARAARVSLSAPFLNDAEEFAKLRPHLGLPAEIPLSAFIETPAAVHATSAICAAGADELFLGTKDLAQFYLAADRSNHLVAESYRTRHPAVLDGLGKAIEDARKTGTPTRVFSLGADLEYYLERLPTPTGYMMCVGELQRLLRALPVG</sequence>
<dbReference type="Proteomes" id="UP000649753">
    <property type="component" value="Unassembled WGS sequence"/>
</dbReference>
<name>A0A927MDV0_9ACTN</name>
<dbReference type="InterPro" id="IPR000121">
    <property type="entry name" value="PEP_util_C"/>
</dbReference>
<dbReference type="Gene3D" id="3.50.30.10">
    <property type="entry name" value="Phosphohistidine domain"/>
    <property type="match status" value="1"/>
</dbReference>
<dbReference type="GO" id="GO:0016301">
    <property type="term" value="F:kinase activity"/>
    <property type="evidence" value="ECO:0007669"/>
    <property type="project" value="UniProtKB-KW"/>
</dbReference>
<evidence type="ECO:0000256" key="7">
    <source>
        <dbReference type="SAM" id="MobiDB-lite"/>
    </source>
</evidence>
<dbReference type="InterPro" id="IPR008279">
    <property type="entry name" value="PEP-util_enz_mobile_dom"/>
</dbReference>
<dbReference type="PANTHER" id="PTHR46244:SF3">
    <property type="entry name" value="PHOSPHOENOLPYRUVATE-PROTEIN PHOSPHOTRANSFERASE"/>
    <property type="match status" value="1"/>
</dbReference>
<dbReference type="Gene3D" id="3.20.20.60">
    <property type="entry name" value="Phosphoenolpyruvate-binding domains"/>
    <property type="match status" value="1"/>
</dbReference>
<proteinExistence type="inferred from homology"/>
<dbReference type="InterPro" id="IPR050499">
    <property type="entry name" value="PEP-utilizing_PTS_enzyme"/>
</dbReference>
<dbReference type="EMBL" id="JADBEB010000001">
    <property type="protein sequence ID" value="MBE1492609.1"/>
    <property type="molecule type" value="Genomic_DNA"/>
</dbReference>
<dbReference type="SUPFAM" id="SSF51621">
    <property type="entry name" value="Phosphoenolpyruvate/pyruvate domain"/>
    <property type="match status" value="1"/>
</dbReference>
<dbReference type="InterPro" id="IPR015813">
    <property type="entry name" value="Pyrv/PenolPyrv_kinase-like_dom"/>
</dbReference>
<evidence type="ECO:0000256" key="4">
    <source>
        <dbReference type="ARBA" id="ARBA00022723"/>
    </source>
</evidence>
<dbReference type="SUPFAM" id="SSF52009">
    <property type="entry name" value="Phosphohistidine domain"/>
    <property type="match status" value="1"/>
</dbReference>
<accession>A0A927MDV0</accession>
<evidence type="ECO:0000256" key="1">
    <source>
        <dbReference type="ARBA" id="ARBA00001946"/>
    </source>
</evidence>
<evidence type="ECO:0000256" key="3">
    <source>
        <dbReference type="ARBA" id="ARBA00022679"/>
    </source>
</evidence>
<dbReference type="InterPro" id="IPR036637">
    <property type="entry name" value="Phosphohistidine_dom_sf"/>
</dbReference>
<feature type="domain" description="PEP-utilising enzyme mobile" evidence="8">
    <location>
        <begin position="31"/>
        <end position="77"/>
    </location>
</feature>